<keyword evidence="2" id="KW-1185">Reference proteome</keyword>
<accession>A0ABR8FH19</accession>
<evidence type="ECO:0000313" key="1">
    <source>
        <dbReference type="EMBL" id="MBD2569145.1"/>
    </source>
</evidence>
<sequence length="155" mass="18580">MTVITNLQQLYETDDHLWLLETIQLLKQSRFDELDLENLIEELESLAKRDKHQVKSLLEQVIRHLLLLQFWTQEYDRNKNHWRSEIRSFRVQLKDRLTPNLYNYLNSILTTIYEDALGYVQEKTGFTVNFPPECPYSLEEVLDINYLIEKVSACT</sequence>
<dbReference type="Proteomes" id="UP000640531">
    <property type="component" value="Unassembled WGS sequence"/>
</dbReference>
<dbReference type="RefSeq" id="WP_190715701.1">
    <property type="nucleotide sequence ID" value="NZ_JACJST010000013.1"/>
</dbReference>
<name>A0ABR8FH19_9NOST</name>
<protein>
    <submittedName>
        <fullName evidence="1">DUF29 domain-containing protein</fullName>
    </submittedName>
</protein>
<dbReference type="EMBL" id="JACJST010000013">
    <property type="protein sequence ID" value="MBD2569145.1"/>
    <property type="molecule type" value="Genomic_DNA"/>
</dbReference>
<gene>
    <name evidence="1" type="ORF">H6G59_14820</name>
</gene>
<evidence type="ECO:0000313" key="2">
    <source>
        <dbReference type="Proteomes" id="UP000640531"/>
    </source>
</evidence>
<comment type="caution">
    <text evidence="1">The sequence shown here is derived from an EMBL/GenBank/DDBJ whole genome shotgun (WGS) entry which is preliminary data.</text>
</comment>
<reference evidence="1 2" key="1">
    <citation type="journal article" date="2020" name="ISME J.">
        <title>Comparative genomics reveals insights into cyanobacterial evolution and habitat adaptation.</title>
        <authorList>
            <person name="Chen M.Y."/>
            <person name="Teng W.K."/>
            <person name="Zhao L."/>
            <person name="Hu C.X."/>
            <person name="Zhou Y.K."/>
            <person name="Han B.P."/>
            <person name="Song L.R."/>
            <person name="Shu W.S."/>
        </authorList>
    </citation>
    <scope>NUCLEOTIDE SEQUENCE [LARGE SCALE GENOMIC DNA]</scope>
    <source>
        <strain evidence="1 2">FACHB-196</strain>
    </source>
</reference>
<dbReference type="InterPro" id="IPR002636">
    <property type="entry name" value="DUF29"/>
</dbReference>
<dbReference type="Gene3D" id="1.20.1220.20">
    <property type="entry name" value="Uncharcterised protein PF01724"/>
    <property type="match status" value="1"/>
</dbReference>
<dbReference type="Pfam" id="PF01724">
    <property type="entry name" value="DUF29"/>
    <property type="match status" value="1"/>
</dbReference>
<dbReference type="PANTHER" id="PTHR34235:SF3">
    <property type="entry name" value="SLR1203 PROTEIN"/>
    <property type="match status" value="1"/>
</dbReference>
<proteinExistence type="predicted"/>
<organism evidence="1 2">
    <name type="scientific">Anabaena lutea FACHB-196</name>
    <dbReference type="NCBI Taxonomy" id="2692881"/>
    <lineage>
        <taxon>Bacteria</taxon>
        <taxon>Bacillati</taxon>
        <taxon>Cyanobacteriota</taxon>
        <taxon>Cyanophyceae</taxon>
        <taxon>Nostocales</taxon>
        <taxon>Nostocaceae</taxon>
        <taxon>Anabaena</taxon>
    </lineage>
</organism>
<dbReference type="PANTHER" id="PTHR34235">
    <property type="entry name" value="SLR1203 PROTEIN-RELATED"/>
    <property type="match status" value="1"/>
</dbReference>